<dbReference type="RefSeq" id="WP_131146487.1">
    <property type="nucleotide sequence ID" value="NZ_BMWV01000005.1"/>
</dbReference>
<dbReference type="InterPro" id="IPR033479">
    <property type="entry name" value="dCache_1"/>
</dbReference>
<dbReference type="InterPro" id="IPR003660">
    <property type="entry name" value="HAMP_dom"/>
</dbReference>
<dbReference type="AlphaFoldDB" id="A0A411X0A1"/>
<evidence type="ECO:0000313" key="11">
    <source>
        <dbReference type="Proteomes" id="UP000628442"/>
    </source>
</evidence>
<keyword evidence="5" id="KW-0472">Membrane</keyword>
<evidence type="ECO:0000256" key="3">
    <source>
        <dbReference type="ARBA" id="ARBA00022692"/>
    </source>
</evidence>
<comment type="subcellular location">
    <subcellularLocation>
        <location evidence="1">Cell membrane</location>
        <topology evidence="1">Multi-pass membrane protein</topology>
    </subcellularLocation>
</comment>
<dbReference type="Gene3D" id="3.30.450.20">
    <property type="entry name" value="PAS domain"/>
    <property type="match status" value="1"/>
</dbReference>
<dbReference type="EMBL" id="BMWV01000005">
    <property type="protein sequence ID" value="GGY43344.1"/>
    <property type="molecule type" value="Genomic_DNA"/>
</dbReference>
<sequence>MVLYPRTLKSRIAILVGVLALASAVLASLAVLHPMRQQMRAVVGNQQAALLASTAAALDQQISDRRTLLRAVAESAARERGLRPGDLQPLLEQHPVLRDEFDNVVVLDASGTLIANLADRRATGDRGAAKSRTFRETIDTREGVISRPYRSPFTGKPTIVLLEPVIGADGSVAYVLGGALSLVNARFMGQFLASRPGTSAYFFLIDQHGTILYHPDASRVLRNVWREEGGITEVTREALEGFEGWTEGVTKEGQRALIAATHLRRTGWTLTVVYPTAEAFAPLQQGEDAAWLSAAAVTLLAAAAGLWLVSRFLRPLRRLHRQVDMLAAGTADIGVLDSARADEIGSLSRAFFGLSQQRRAAEERLALLSRTDVLTGLNNRRMFEAELPAAIARARRQHQGLVLAFLDIDRFKDINDTFGHAIGDRVLGEFADRLRRSVREVDTIARLAGDEFVIIFETIDTQARIAPIVDKLLDAIREPFACGGMMLDVTATVGVAYSTGKVAPDKLLKIADDALYEAKAAGRNTWALRHVDVAADPLKDAGPPAT</sequence>
<keyword evidence="10" id="KW-1185">Reference proteome</keyword>
<evidence type="ECO:0000256" key="5">
    <source>
        <dbReference type="ARBA" id="ARBA00023136"/>
    </source>
</evidence>
<dbReference type="PROSITE" id="PS50885">
    <property type="entry name" value="HAMP"/>
    <property type="match status" value="1"/>
</dbReference>
<keyword evidence="2" id="KW-1003">Cell membrane</keyword>
<feature type="domain" description="HAMP" evidence="6">
    <location>
        <begin position="310"/>
        <end position="363"/>
    </location>
</feature>
<dbReference type="SUPFAM" id="SSF55073">
    <property type="entry name" value="Nucleotide cyclase"/>
    <property type="match status" value="1"/>
</dbReference>
<accession>A0A411X0A1</accession>
<dbReference type="Pfam" id="PF02743">
    <property type="entry name" value="dCache_1"/>
    <property type="match status" value="1"/>
</dbReference>
<dbReference type="OrthoDB" id="8929028at2"/>
<dbReference type="InterPro" id="IPR029787">
    <property type="entry name" value="Nucleotide_cyclase"/>
</dbReference>
<dbReference type="SMART" id="SM00267">
    <property type="entry name" value="GGDEF"/>
    <property type="match status" value="1"/>
</dbReference>
<dbReference type="Pfam" id="PF00672">
    <property type="entry name" value="HAMP"/>
    <property type="match status" value="1"/>
</dbReference>
<evidence type="ECO:0000313" key="8">
    <source>
        <dbReference type="EMBL" id="GGY43344.1"/>
    </source>
</evidence>
<organism evidence="8 11">
    <name type="scientific">Pseudoduganella albidiflava</name>
    <dbReference type="NCBI Taxonomy" id="321983"/>
    <lineage>
        <taxon>Bacteria</taxon>
        <taxon>Pseudomonadati</taxon>
        <taxon>Pseudomonadota</taxon>
        <taxon>Betaproteobacteria</taxon>
        <taxon>Burkholderiales</taxon>
        <taxon>Oxalobacteraceae</taxon>
        <taxon>Telluria group</taxon>
        <taxon>Pseudoduganella</taxon>
    </lineage>
</organism>
<keyword evidence="4" id="KW-1133">Transmembrane helix</keyword>
<dbReference type="CDD" id="cd06225">
    <property type="entry name" value="HAMP"/>
    <property type="match status" value="1"/>
</dbReference>
<dbReference type="FunFam" id="3.30.70.270:FF:000001">
    <property type="entry name" value="Diguanylate cyclase domain protein"/>
    <property type="match status" value="1"/>
</dbReference>
<dbReference type="GO" id="GO:0007165">
    <property type="term" value="P:signal transduction"/>
    <property type="evidence" value="ECO:0007669"/>
    <property type="project" value="InterPro"/>
</dbReference>
<dbReference type="InterPro" id="IPR052163">
    <property type="entry name" value="DGC-Regulatory_Protein"/>
</dbReference>
<evidence type="ECO:0000256" key="2">
    <source>
        <dbReference type="ARBA" id="ARBA00022475"/>
    </source>
</evidence>
<keyword evidence="3" id="KW-0812">Transmembrane</keyword>
<protein>
    <submittedName>
        <fullName evidence="8">Diguanylate cyclase</fullName>
    </submittedName>
</protein>
<evidence type="ECO:0000259" key="7">
    <source>
        <dbReference type="PROSITE" id="PS50887"/>
    </source>
</evidence>
<dbReference type="NCBIfam" id="TIGR00254">
    <property type="entry name" value="GGDEF"/>
    <property type="match status" value="1"/>
</dbReference>
<dbReference type="CDD" id="cd01949">
    <property type="entry name" value="GGDEF"/>
    <property type="match status" value="1"/>
</dbReference>
<evidence type="ECO:0000256" key="4">
    <source>
        <dbReference type="ARBA" id="ARBA00022989"/>
    </source>
</evidence>
<dbReference type="PROSITE" id="PS50887">
    <property type="entry name" value="GGDEF"/>
    <property type="match status" value="1"/>
</dbReference>
<dbReference type="Gene3D" id="6.10.340.10">
    <property type="match status" value="1"/>
</dbReference>
<dbReference type="EMBL" id="CP036401">
    <property type="protein sequence ID" value="QBI02373.1"/>
    <property type="molecule type" value="Genomic_DNA"/>
</dbReference>
<proteinExistence type="predicted"/>
<name>A0A411X0A1_9BURK</name>
<dbReference type="Pfam" id="PF00990">
    <property type="entry name" value="GGDEF"/>
    <property type="match status" value="1"/>
</dbReference>
<dbReference type="PANTHER" id="PTHR46663">
    <property type="entry name" value="DIGUANYLATE CYCLASE DGCT-RELATED"/>
    <property type="match status" value="1"/>
</dbReference>
<reference evidence="8" key="3">
    <citation type="submission" date="2022-12" db="EMBL/GenBank/DDBJ databases">
        <authorList>
            <person name="Sun Q."/>
            <person name="Kim S."/>
        </authorList>
    </citation>
    <scope>NUCLEOTIDE SEQUENCE</scope>
    <source>
        <strain evidence="8">KCTC 12343</strain>
    </source>
</reference>
<dbReference type="CDD" id="cd18773">
    <property type="entry name" value="PDC1_HK_sensor"/>
    <property type="match status" value="1"/>
</dbReference>
<feature type="domain" description="GGDEF" evidence="7">
    <location>
        <begin position="399"/>
        <end position="531"/>
    </location>
</feature>
<dbReference type="GO" id="GO:0003824">
    <property type="term" value="F:catalytic activity"/>
    <property type="evidence" value="ECO:0007669"/>
    <property type="project" value="UniProtKB-ARBA"/>
</dbReference>
<dbReference type="InterPro" id="IPR000160">
    <property type="entry name" value="GGDEF_dom"/>
</dbReference>
<dbReference type="Gene3D" id="3.30.70.270">
    <property type="match status" value="1"/>
</dbReference>
<evidence type="ECO:0000313" key="9">
    <source>
        <dbReference type="EMBL" id="QBI02373.1"/>
    </source>
</evidence>
<dbReference type="Proteomes" id="UP000628442">
    <property type="component" value="Unassembled WGS sequence"/>
</dbReference>
<reference evidence="9 10" key="2">
    <citation type="submission" date="2019-02" db="EMBL/GenBank/DDBJ databases">
        <title>Draft Genome Sequences of Six Type Strains of the Genus Massilia.</title>
        <authorList>
            <person name="Miess H."/>
            <person name="Frediansyhah A."/>
            <person name="Gross H."/>
        </authorList>
    </citation>
    <scope>NUCLEOTIDE SEQUENCE [LARGE SCALE GENOMIC DNA]</scope>
    <source>
        <strain evidence="9 10">DSM 17472</strain>
    </source>
</reference>
<reference evidence="8" key="1">
    <citation type="journal article" date="2014" name="Int. J. Syst. Evol. Microbiol.">
        <title>Complete genome sequence of Corynebacterium casei LMG S-19264T (=DSM 44701T), isolated from a smear-ripened cheese.</title>
        <authorList>
            <consortium name="US DOE Joint Genome Institute (JGI-PGF)"/>
            <person name="Walter F."/>
            <person name="Albersmeier A."/>
            <person name="Kalinowski J."/>
            <person name="Ruckert C."/>
        </authorList>
    </citation>
    <scope>NUCLEOTIDE SEQUENCE</scope>
    <source>
        <strain evidence="8">KCTC 12343</strain>
    </source>
</reference>
<gene>
    <name evidence="9" type="ORF">EYF70_17145</name>
    <name evidence="8" type="ORF">GCM10007387_26770</name>
</gene>
<dbReference type="CDD" id="cd12912">
    <property type="entry name" value="PDC2_MCP_like"/>
    <property type="match status" value="1"/>
</dbReference>
<evidence type="ECO:0000259" key="6">
    <source>
        <dbReference type="PROSITE" id="PS50885"/>
    </source>
</evidence>
<dbReference type="GO" id="GO:0005886">
    <property type="term" value="C:plasma membrane"/>
    <property type="evidence" value="ECO:0007669"/>
    <property type="project" value="UniProtKB-SubCell"/>
</dbReference>
<evidence type="ECO:0000256" key="1">
    <source>
        <dbReference type="ARBA" id="ARBA00004651"/>
    </source>
</evidence>
<dbReference type="PANTHER" id="PTHR46663:SF4">
    <property type="entry name" value="DIGUANYLATE CYCLASE DGCT-RELATED"/>
    <property type="match status" value="1"/>
</dbReference>
<evidence type="ECO:0000313" key="10">
    <source>
        <dbReference type="Proteomes" id="UP000292307"/>
    </source>
</evidence>
<dbReference type="InterPro" id="IPR043128">
    <property type="entry name" value="Rev_trsase/Diguanyl_cyclase"/>
</dbReference>
<dbReference type="Proteomes" id="UP000292307">
    <property type="component" value="Chromosome"/>
</dbReference>